<dbReference type="InterPro" id="IPR000792">
    <property type="entry name" value="Tscrpt_reg_LuxR_C"/>
</dbReference>
<name>A0ABN2YCR3_9ACTN</name>
<organism evidence="3 4">
    <name type="scientific">Streptomyces synnematoformans</name>
    <dbReference type="NCBI Taxonomy" id="415721"/>
    <lineage>
        <taxon>Bacteria</taxon>
        <taxon>Bacillati</taxon>
        <taxon>Actinomycetota</taxon>
        <taxon>Actinomycetes</taxon>
        <taxon>Kitasatosporales</taxon>
        <taxon>Streptomycetaceae</taxon>
        <taxon>Streptomyces</taxon>
    </lineage>
</organism>
<dbReference type="PROSITE" id="PS00622">
    <property type="entry name" value="HTH_LUXR_1"/>
    <property type="match status" value="1"/>
</dbReference>
<protein>
    <submittedName>
        <fullName evidence="3">Response regulator transcription factor</fullName>
    </submittedName>
</protein>
<evidence type="ECO:0000313" key="3">
    <source>
        <dbReference type="EMBL" id="GAA2124524.1"/>
    </source>
</evidence>
<comment type="caution">
    <text evidence="3">The sequence shown here is derived from an EMBL/GenBank/DDBJ whole genome shotgun (WGS) entry which is preliminary data.</text>
</comment>
<proteinExistence type="predicted"/>
<dbReference type="SUPFAM" id="SSF52172">
    <property type="entry name" value="CheY-like"/>
    <property type="match status" value="1"/>
</dbReference>
<evidence type="ECO:0000259" key="2">
    <source>
        <dbReference type="PROSITE" id="PS50043"/>
    </source>
</evidence>
<accession>A0ABN2YCR3</accession>
<sequence length="191" mass="20344">MIRVLLIHDTMLIRSALAALLGGEQDLDVLATAWPHSRGPAADWQAQVCVVDGDGEWSGLPGTAAERMVILTEAGRPGLLRRASQADVRGFVSKDSAPERMIAAIRRVATGERYIDEALAWDFLRAADMPLTSRELAVLAAAAEGAPVAEIAADLHLAGGTVRNYLAAVIRKTGARNRVDAIRIADSAGWL</sequence>
<dbReference type="InterPro" id="IPR036388">
    <property type="entry name" value="WH-like_DNA-bd_sf"/>
</dbReference>
<dbReference type="InterPro" id="IPR039420">
    <property type="entry name" value="WalR-like"/>
</dbReference>
<dbReference type="PROSITE" id="PS50043">
    <property type="entry name" value="HTH_LUXR_2"/>
    <property type="match status" value="1"/>
</dbReference>
<feature type="domain" description="HTH luxR-type" evidence="2">
    <location>
        <begin position="124"/>
        <end position="189"/>
    </location>
</feature>
<dbReference type="InterPro" id="IPR016032">
    <property type="entry name" value="Sig_transdc_resp-reg_C-effctor"/>
</dbReference>
<dbReference type="SUPFAM" id="SSF46894">
    <property type="entry name" value="C-terminal effector domain of the bipartite response regulators"/>
    <property type="match status" value="1"/>
</dbReference>
<dbReference type="Gene3D" id="3.40.50.2300">
    <property type="match status" value="1"/>
</dbReference>
<dbReference type="Proteomes" id="UP001500443">
    <property type="component" value="Unassembled WGS sequence"/>
</dbReference>
<dbReference type="PANTHER" id="PTHR43214:SF42">
    <property type="entry name" value="TRANSCRIPTIONAL REGULATORY PROTEIN DESR"/>
    <property type="match status" value="1"/>
</dbReference>
<dbReference type="SMART" id="SM00421">
    <property type="entry name" value="HTH_LUXR"/>
    <property type="match status" value="1"/>
</dbReference>
<keyword evidence="4" id="KW-1185">Reference proteome</keyword>
<evidence type="ECO:0000313" key="4">
    <source>
        <dbReference type="Proteomes" id="UP001500443"/>
    </source>
</evidence>
<dbReference type="InterPro" id="IPR011006">
    <property type="entry name" value="CheY-like_superfamily"/>
</dbReference>
<dbReference type="PANTHER" id="PTHR43214">
    <property type="entry name" value="TWO-COMPONENT RESPONSE REGULATOR"/>
    <property type="match status" value="1"/>
</dbReference>
<reference evidence="3 4" key="1">
    <citation type="journal article" date="2019" name="Int. J. Syst. Evol. Microbiol.">
        <title>The Global Catalogue of Microorganisms (GCM) 10K type strain sequencing project: providing services to taxonomists for standard genome sequencing and annotation.</title>
        <authorList>
            <consortium name="The Broad Institute Genomics Platform"/>
            <consortium name="The Broad Institute Genome Sequencing Center for Infectious Disease"/>
            <person name="Wu L."/>
            <person name="Ma J."/>
        </authorList>
    </citation>
    <scope>NUCLEOTIDE SEQUENCE [LARGE SCALE GENOMIC DNA]</scope>
    <source>
        <strain evidence="3 4">JCM 15481</strain>
    </source>
</reference>
<dbReference type="Gene3D" id="1.10.10.10">
    <property type="entry name" value="Winged helix-like DNA-binding domain superfamily/Winged helix DNA-binding domain"/>
    <property type="match status" value="1"/>
</dbReference>
<dbReference type="PRINTS" id="PR00038">
    <property type="entry name" value="HTHLUXR"/>
</dbReference>
<gene>
    <name evidence="3" type="ORF">GCM10009802_29530</name>
</gene>
<dbReference type="EMBL" id="BAAAPF010000081">
    <property type="protein sequence ID" value="GAA2124524.1"/>
    <property type="molecule type" value="Genomic_DNA"/>
</dbReference>
<keyword evidence="1" id="KW-0238">DNA-binding</keyword>
<evidence type="ECO:0000256" key="1">
    <source>
        <dbReference type="ARBA" id="ARBA00023125"/>
    </source>
</evidence>
<dbReference type="Pfam" id="PF00196">
    <property type="entry name" value="GerE"/>
    <property type="match status" value="1"/>
</dbReference>
<dbReference type="RefSeq" id="WP_344290473.1">
    <property type="nucleotide sequence ID" value="NZ_BAAAPF010000081.1"/>
</dbReference>